<comment type="caution">
    <text evidence="1">The sequence shown here is derived from an EMBL/GenBank/DDBJ whole genome shotgun (WGS) entry which is preliminary data.</text>
</comment>
<dbReference type="AlphaFoldDB" id="X1IHJ9"/>
<accession>X1IHJ9</accession>
<sequence>MVIYFCGCIWGVDGKIIAIYDKHVPFPVYCNDCWHSDNWDPLDYGNGYNFEKPFFEQNQELRHKVPRAATVGRDNINSAYINIGAENKNC</sequence>
<evidence type="ECO:0000313" key="1">
    <source>
        <dbReference type="EMBL" id="GAH57018.1"/>
    </source>
</evidence>
<organism evidence="1">
    <name type="scientific">marine sediment metagenome</name>
    <dbReference type="NCBI Taxonomy" id="412755"/>
    <lineage>
        <taxon>unclassified sequences</taxon>
        <taxon>metagenomes</taxon>
        <taxon>ecological metagenomes</taxon>
    </lineage>
</organism>
<dbReference type="EMBL" id="BARU01018482">
    <property type="protein sequence ID" value="GAH57018.1"/>
    <property type="molecule type" value="Genomic_DNA"/>
</dbReference>
<reference evidence="1" key="1">
    <citation type="journal article" date="2014" name="Front. Microbiol.">
        <title>High frequency of phylogenetically diverse reductive dehalogenase-homologous genes in deep subseafloor sedimentary metagenomes.</title>
        <authorList>
            <person name="Kawai M."/>
            <person name="Futagami T."/>
            <person name="Toyoda A."/>
            <person name="Takaki Y."/>
            <person name="Nishi S."/>
            <person name="Hori S."/>
            <person name="Arai W."/>
            <person name="Tsubouchi T."/>
            <person name="Morono Y."/>
            <person name="Uchiyama I."/>
            <person name="Ito T."/>
            <person name="Fujiyama A."/>
            <person name="Inagaki F."/>
            <person name="Takami H."/>
        </authorList>
    </citation>
    <scope>NUCLEOTIDE SEQUENCE</scope>
    <source>
        <strain evidence="1">Expedition CK06-06</strain>
    </source>
</reference>
<protein>
    <submittedName>
        <fullName evidence="1">Uncharacterized protein</fullName>
    </submittedName>
</protein>
<proteinExistence type="predicted"/>
<feature type="non-terminal residue" evidence="1">
    <location>
        <position position="90"/>
    </location>
</feature>
<gene>
    <name evidence="1" type="ORF">S03H2_30550</name>
</gene>
<name>X1IHJ9_9ZZZZ</name>